<organism evidence="2 3">
    <name type="scientific">Acorus calamus</name>
    <name type="common">Sweet flag</name>
    <dbReference type="NCBI Taxonomy" id="4465"/>
    <lineage>
        <taxon>Eukaryota</taxon>
        <taxon>Viridiplantae</taxon>
        <taxon>Streptophyta</taxon>
        <taxon>Embryophyta</taxon>
        <taxon>Tracheophyta</taxon>
        <taxon>Spermatophyta</taxon>
        <taxon>Magnoliopsida</taxon>
        <taxon>Liliopsida</taxon>
        <taxon>Acoraceae</taxon>
        <taxon>Acorus</taxon>
    </lineage>
</organism>
<proteinExistence type="predicted"/>
<keyword evidence="3" id="KW-1185">Reference proteome</keyword>
<dbReference type="AlphaFoldDB" id="A0AAV9FJG4"/>
<accession>A0AAV9FJG4</accession>
<sequence length="63" mass="6836">MKGPALLMKSRDRSGEGAETPDDQHSGNPETTEKLKSLRGAIVIPESYTKTCLSGSKEDEELD</sequence>
<evidence type="ECO:0000313" key="2">
    <source>
        <dbReference type="EMBL" id="KAK1325023.1"/>
    </source>
</evidence>
<comment type="caution">
    <text evidence="2">The sequence shown here is derived from an EMBL/GenBank/DDBJ whole genome shotgun (WGS) entry which is preliminary data.</text>
</comment>
<reference evidence="2" key="1">
    <citation type="journal article" date="2023" name="Nat. Commun.">
        <title>Diploid and tetraploid genomes of Acorus and the evolution of monocots.</title>
        <authorList>
            <person name="Ma L."/>
            <person name="Liu K.W."/>
            <person name="Li Z."/>
            <person name="Hsiao Y.Y."/>
            <person name="Qi Y."/>
            <person name="Fu T."/>
            <person name="Tang G.D."/>
            <person name="Zhang D."/>
            <person name="Sun W.H."/>
            <person name="Liu D.K."/>
            <person name="Li Y."/>
            <person name="Chen G.Z."/>
            <person name="Liu X.D."/>
            <person name="Liao X.Y."/>
            <person name="Jiang Y.T."/>
            <person name="Yu X."/>
            <person name="Hao Y."/>
            <person name="Huang J."/>
            <person name="Zhao X.W."/>
            <person name="Ke S."/>
            <person name="Chen Y.Y."/>
            <person name="Wu W.L."/>
            <person name="Hsu J.L."/>
            <person name="Lin Y.F."/>
            <person name="Huang M.D."/>
            <person name="Li C.Y."/>
            <person name="Huang L."/>
            <person name="Wang Z.W."/>
            <person name="Zhao X."/>
            <person name="Zhong W.Y."/>
            <person name="Peng D.H."/>
            <person name="Ahmad S."/>
            <person name="Lan S."/>
            <person name="Zhang J.S."/>
            <person name="Tsai W.C."/>
            <person name="Van de Peer Y."/>
            <person name="Liu Z.J."/>
        </authorList>
    </citation>
    <scope>NUCLEOTIDE SEQUENCE</scope>
    <source>
        <strain evidence="2">CP</strain>
    </source>
</reference>
<reference evidence="2" key="2">
    <citation type="submission" date="2023-06" db="EMBL/GenBank/DDBJ databases">
        <authorList>
            <person name="Ma L."/>
            <person name="Liu K.-W."/>
            <person name="Li Z."/>
            <person name="Hsiao Y.-Y."/>
            <person name="Qi Y."/>
            <person name="Fu T."/>
            <person name="Tang G."/>
            <person name="Zhang D."/>
            <person name="Sun W.-H."/>
            <person name="Liu D.-K."/>
            <person name="Li Y."/>
            <person name="Chen G.-Z."/>
            <person name="Liu X.-D."/>
            <person name="Liao X.-Y."/>
            <person name="Jiang Y.-T."/>
            <person name="Yu X."/>
            <person name="Hao Y."/>
            <person name="Huang J."/>
            <person name="Zhao X.-W."/>
            <person name="Ke S."/>
            <person name="Chen Y.-Y."/>
            <person name="Wu W.-L."/>
            <person name="Hsu J.-L."/>
            <person name="Lin Y.-F."/>
            <person name="Huang M.-D."/>
            <person name="Li C.-Y."/>
            <person name="Huang L."/>
            <person name="Wang Z.-W."/>
            <person name="Zhao X."/>
            <person name="Zhong W.-Y."/>
            <person name="Peng D.-H."/>
            <person name="Ahmad S."/>
            <person name="Lan S."/>
            <person name="Zhang J.-S."/>
            <person name="Tsai W.-C."/>
            <person name="Van De Peer Y."/>
            <person name="Liu Z.-J."/>
        </authorList>
    </citation>
    <scope>NUCLEOTIDE SEQUENCE</scope>
    <source>
        <strain evidence="2">CP</strain>
        <tissue evidence="2">Leaves</tissue>
    </source>
</reference>
<gene>
    <name evidence="2" type="ORF">QJS10_CPA01g01118</name>
</gene>
<feature type="region of interest" description="Disordered" evidence="1">
    <location>
        <begin position="1"/>
        <end position="38"/>
    </location>
</feature>
<protein>
    <submittedName>
        <fullName evidence="2">Uncharacterized protein</fullName>
    </submittedName>
</protein>
<evidence type="ECO:0000313" key="3">
    <source>
        <dbReference type="Proteomes" id="UP001180020"/>
    </source>
</evidence>
<dbReference type="EMBL" id="JAUJYO010000001">
    <property type="protein sequence ID" value="KAK1325023.1"/>
    <property type="molecule type" value="Genomic_DNA"/>
</dbReference>
<dbReference type="Proteomes" id="UP001180020">
    <property type="component" value="Unassembled WGS sequence"/>
</dbReference>
<name>A0AAV9FJG4_ACOCL</name>
<evidence type="ECO:0000256" key="1">
    <source>
        <dbReference type="SAM" id="MobiDB-lite"/>
    </source>
</evidence>